<dbReference type="InterPro" id="IPR047109">
    <property type="entry name" value="CAD-like"/>
</dbReference>
<dbReference type="SUPFAM" id="SSF50129">
    <property type="entry name" value="GroES-like"/>
    <property type="match status" value="1"/>
</dbReference>
<keyword evidence="4" id="KW-0560">Oxidoreductase</keyword>
<dbReference type="InterPro" id="IPR020843">
    <property type="entry name" value="ER"/>
</dbReference>
<dbReference type="FunFam" id="3.40.50.720:FF:000022">
    <property type="entry name" value="Cinnamyl alcohol dehydrogenase"/>
    <property type="match status" value="1"/>
</dbReference>
<dbReference type="HOGENOM" id="CLU_026673_20_2_1"/>
<dbReference type="GO" id="GO:0016616">
    <property type="term" value="F:oxidoreductase activity, acting on the CH-OH group of donors, NAD or NADP as acceptor"/>
    <property type="evidence" value="ECO:0007669"/>
    <property type="project" value="InterPro"/>
</dbReference>
<reference evidence="8" key="1">
    <citation type="journal article" date="2010" name="Genome Biol.">
        <title>Genome sequence of the necrotrophic plant pathogen Pythium ultimum reveals original pathogenicity mechanisms and effector repertoire.</title>
        <authorList>
            <person name="Levesque C.A."/>
            <person name="Brouwer H."/>
            <person name="Cano L."/>
            <person name="Hamilton J.P."/>
            <person name="Holt C."/>
            <person name="Huitema E."/>
            <person name="Raffaele S."/>
            <person name="Robideau G.P."/>
            <person name="Thines M."/>
            <person name="Win J."/>
            <person name="Zerillo M.M."/>
            <person name="Beakes G.W."/>
            <person name="Boore J.L."/>
            <person name="Busam D."/>
            <person name="Dumas B."/>
            <person name="Ferriera S."/>
            <person name="Fuerstenberg S.I."/>
            <person name="Gachon C.M."/>
            <person name="Gaulin E."/>
            <person name="Govers F."/>
            <person name="Grenville-Briggs L."/>
            <person name="Horner N."/>
            <person name="Hostetler J."/>
            <person name="Jiang R.H."/>
            <person name="Johnson J."/>
            <person name="Krajaejun T."/>
            <person name="Lin H."/>
            <person name="Meijer H.J."/>
            <person name="Moore B."/>
            <person name="Morris P."/>
            <person name="Phuntmart V."/>
            <person name="Puiu D."/>
            <person name="Shetty J."/>
            <person name="Stajich J.E."/>
            <person name="Tripathy S."/>
            <person name="Wawra S."/>
            <person name="van West P."/>
            <person name="Whitty B.R."/>
            <person name="Coutinho P.M."/>
            <person name="Henrissat B."/>
            <person name="Martin F."/>
            <person name="Thomas P.D."/>
            <person name="Tyler B.M."/>
            <person name="De Vries R.P."/>
            <person name="Kamoun S."/>
            <person name="Yandell M."/>
            <person name="Tisserat N."/>
            <person name="Buell C.R."/>
        </authorList>
    </citation>
    <scope>NUCLEOTIDE SEQUENCE</scope>
    <source>
        <strain evidence="8">DAOM:BR144</strain>
    </source>
</reference>
<evidence type="ECO:0000259" key="6">
    <source>
        <dbReference type="SMART" id="SM00829"/>
    </source>
</evidence>
<dbReference type="InterPro" id="IPR029752">
    <property type="entry name" value="D-isomer_DH_CS1"/>
</dbReference>
<dbReference type="PROSITE" id="PS00059">
    <property type="entry name" value="ADH_ZINC"/>
    <property type="match status" value="1"/>
</dbReference>
<dbReference type="InterPro" id="IPR036291">
    <property type="entry name" value="NAD(P)-bd_dom_sf"/>
</dbReference>
<dbReference type="Pfam" id="PF00107">
    <property type="entry name" value="ADH_zinc_N"/>
    <property type="match status" value="1"/>
</dbReference>
<dbReference type="InterPro" id="IPR013154">
    <property type="entry name" value="ADH-like_N"/>
</dbReference>
<evidence type="ECO:0000256" key="1">
    <source>
        <dbReference type="ARBA" id="ARBA00001947"/>
    </source>
</evidence>
<dbReference type="SUPFAM" id="SSF51735">
    <property type="entry name" value="NAD(P)-binding Rossmann-fold domains"/>
    <property type="match status" value="1"/>
</dbReference>
<evidence type="ECO:0000256" key="4">
    <source>
        <dbReference type="ARBA" id="ARBA00023002"/>
    </source>
</evidence>
<sequence>MSAAPRTVNAYAAFNKGEEVKPWQYESRALGADDVEIKISHCGICGWDIHSLDSGWGPTTYPCVVGHEIVGEVTLVGTNVTELAVGDRVGVGAQVSACLNKNAEAPCKQCAEGADAYCPHLVWTYNDRYKEDGAITYGGYADYVRVPGPYAFKIPESIPSDVAAPLLCAGATVFTPFKELGVKEGDRVGVIGIGGLGHLAIQFAKAMGATVVAFSRSGSKEEEVRALGADEFVNYSDDAQAKKAAGSVDVLLLTADATNMPYSLFMSFLATRGTCVMVGLPNDEVKFRPNYLVGNGNKLMGSKIGSIADIKDMLSLAAAKNVRPIIQKMPMADVNKGLAMVRNGTVRYRVVLENYK</sequence>
<protein>
    <recommendedName>
        <fullName evidence="6">Enoyl reductase (ER) domain-containing protein</fullName>
    </recommendedName>
</protein>
<dbReference type="Gene3D" id="3.40.50.720">
    <property type="entry name" value="NAD(P)-binding Rossmann-like Domain"/>
    <property type="match status" value="1"/>
</dbReference>
<dbReference type="PANTHER" id="PTHR42683">
    <property type="entry name" value="ALDEHYDE REDUCTASE"/>
    <property type="match status" value="1"/>
</dbReference>
<keyword evidence="8" id="KW-1185">Reference proteome</keyword>
<keyword evidence="2 5" id="KW-0479">Metal-binding</keyword>
<dbReference type="STRING" id="431595.K3WN46"/>
<dbReference type="GO" id="GO:0008270">
    <property type="term" value="F:zinc ion binding"/>
    <property type="evidence" value="ECO:0007669"/>
    <property type="project" value="InterPro"/>
</dbReference>
<reference evidence="8" key="2">
    <citation type="submission" date="2010-04" db="EMBL/GenBank/DDBJ databases">
        <authorList>
            <person name="Buell R."/>
            <person name="Hamilton J."/>
            <person name="Hostetler J."/>
        </authorList>
    </citation>
    <scope>NUCLEOTIDE SEQUENCE [LARGE SCALE GENOMIC DNA]</scope>
    <source>
        <strain evidence="8">DAOM:BR144</strain>
    </source>
</reference>
<organism evidence="7 8">
    <name type="scientific">Globisporangium ultimum (strain ATCC 200006 / CBS 805.95 / DAOM BR144)</name>
    <name type="common">Pythium ultimum</name>
    <dbReference type="NCBI Taxonomy" id="431595"/>
    <lineage>
        <taxon>Eukaryota</taxon>
        <taxon>Sar</taxon>
        <taxon>Stramenopiles</taxon>
        <taxon>Oomycota</taxon>
        <taxon>Peronosporomycetes</taxon>
        <taxon>Pythiales</taxon>
        <taxon>Pythiaceae</taxon>
        <taxon>Globisporangium</taxon>
    </lineage>
</organism>
<evidence type="ECO:0000313" key="7">
    <source>
        <dbReference type="EnsemblProtists" id="PYU1_T006388"/>
    </source>
</evidence>
<accession>K3WN46</accession>
<dbReference type="SMART" id="SM00829">
    <property type="entry name" value="PKS_ER"/>
    <property type="match status" value="1"/>
</dbReference>
<dbReference type="InParanoid" id="K3WN46"/>
<dbReference type="eggNOG" id="KOG0023">
    <property type="taxonomic scope" value="Eukaryota"/>
</dbReference>
<name>K3WN46_GLOUD</name>
<dbReference type="Pfam" id="PF08240">
    <property type="entry name" value="ADH_N"/>
    <property type="match status" value="1"/>
</dbReference>
<evidence type="ECO:0000256" key="5">
    <source>
        <dbReference type="RuleBase" id="RU361277"/>
    </source>
</evidence>
<proteinExistence type="inferred from homology"/>
<dbReference type="Proteomes" id="UP000019132">
    <property type="component" value="Unassembled WGS sequence"/>
</dbReference>
<dbReference type="CDD" id="cd05283">
    <property type="entry name" value="CAD1"/>
    <property type="match status" value="1"/>
</dbReference>
<dbReference type="EMBL" id="GL376604">
    <property type="status" value="NOT_ANNOTATED_CDS"/>
    <property type="molecule type" value="Genomic_DNA"/>
</dbReference>
<keyword evidence="3 5" id="KW-0862">Zinc</keyword>
<dbReference type="InterPro" id="IPR011032">
    <property type="entry name" value="GroES-like_sf"/>
</dbReference>
<dbReference type="AlphaFoldDB" id="K3WN46"/>
<dbReference type="PROSITE" id="PS00065">
    <property type="entry name" value="D_2_HYDROXYACID_DH_1"/>
    <property type="match status" value="1"/>
</dbReference>
<dbReference type="EnsemblProtists" id="PYU1_T006388">
    <property type="protein sequence ID" value="PYU1_T006388"/>
    <property type="gene ID" value="PYU1_G006376"/>
</dbReference>
<evidence type="ECO:0000256" key="2">
    <source>
        <dbReference type="ARBA" id="ARBA00022723"/>
    </source>
</evidence>
<reference evidence="7" key="3">
    <citation type="submission" date="2015-02" db="UniProtKB">
        <authorList>
            <consortium name="EnsemblProtists"/>
        </authorList>
    </citation>
    <scope>IDENTIFICATION</scope>
    <source>
        <strain evidence="7">DAOM BR144</strain>
    </source>
</reference>
<evidence type="ECO:0000256" key="3">
    <source>
        <dbReference type="ARBA" id="ARBA00022833"/>
    </source>
</evidence>
<dbReference type="VEuPathDB" id="FungiDB:PYU1_G006376"/>
<dbReference type="OMA" id="TFTAWAC"/>
<dbReference type="InterPro" id="IPR013149">
    <property type="entry name" value="ADH-like_C"/>
</dbReference>
<comment type="cofactor">
    <cofactor evidence="1 5">
        <name>Zn(2+)</name>
        <dbReference type="ChEBI" id="CHEBI:29105"/>
    </cofactor>
</comment>
<comment type="similarity">
    <text evidence="5">Belongs to the zinc-containing alcohol dehydrogenase family.</text>
</comment>
<dbReference type="InterPro" id="IPR002328">
    <property type="entry name" value="ADH_Zn_CS"/>
</dbReference>
<dbReference type="Gene3D" id="3.90.180.10">
    <property type="entry name" value="Medium-chain alcohol dehydrogenases, catalytic domain"/>
    <property type="match status" value="1"/>
</dbReference>
<feature type="domain" description="Enoyl reductase (ER)" evidence="6">
    <location>
        <begin position="17"/>
        <end position="352"/>
    </location>
</feature>
<evidence type="ECO:0000313" key="8">
    <source>
        <dbReference type="Proteomes" id="UP000019132"/>
    </source>
</evidence>